<evidence type="ECO:0000259" key="3">
    <source>
        <dbReference type="PROSITE" id="PS50914"/>
    </source>
</evidence>
<dbReference type="SMART" id="SM00749">
    <property type="entry name" value="BON"/>
    <property type="match status" value="2"/>
</dbReference>
<evidence type="ECO:0000313" key="5">
    <source>
        <dbReference type="Proteomes" id="UP000014585"/>
    </source>
</evidence>
<comment type="caution">
    <text evidence="4">The sequence shown here is derived from an EMBL/GenBank/DDBJ whole genome shotgun (WGS) entry which is preliminary data.</text>
</comment>
<organism evidence="4 5">
    <name type="scientific">Cedecea davisae DSM 4568</name>
    <dbReference type="NCBI Taxonomy" id="566551"/>
    <lineage>
        <taxon>Bacteria</taxon>
        <taxon>Pseudomonadati</taxon>
        <taxon>Pseudomonadota</taxon>
        <taxon>Gammaproteobacteria</taxon>
        <taxon>Enterobacterales</taxon>
        <taxon>Enterobacteriaceae</taxon>
        <taxon>Cedecea</taxon>
    </lineage>
</organism>
<dbReference type="Pfam" id="PF04972">
    <property type="entry name" value="BON"/>
    <property type="match status" value="2"/>
</dbReference>
<dbReference type="PATRIC" id="fig|566551.4.peg.207"/>
<evidence type="ECO:0000256" key="2">
    <source>
        <dbReference type="SAM" id="SignalP"/>
    </source>
</evidence>
<evidence type="ECO:0000313" key="4">
    <source>
        <dbReference type="EMBL" id="EPF20498.1"/>
    </source>
</evidence>
<reference evidence="4 5" key="1">
    <citation type="submission" date="2013-04" db="EMBL/GenBank/DDBJ databases">
        <authorList>
            <person name="Weinstock G."/>
            <person name="Sodergren E."/>
            <person name="Lobos E.A."/>
            <person name="Fulton L."/>
            <person name="Fulton R."/>
            <person name="Courtney L."/>
            <person name="Fronick C."/>
            <person name="O'Laughlin M."/>
            <person name="Godfrey J."/>
            <person name="Wilson R.M."/>
            <person name="Miner T."/>
            <person name="Farmer C."/>
            <person name="Delehaunty K."/>
            <person name="Cordes M."/>
            <person name="Minx P."/>
            <person name="Tomlinson C."/>
            <person name="Chen J."/>
            <person name="Wollam A."/>
            <person name="Pepin K.H."/>
            <person name="Palsikar V.B."/>
            <person name="Zhang X."/>
            <person name="Suruliraj S."/>
            <person name="Perna N.T."/>
            <person name="Plunkett G."/>
            <person name="Warren W."/>
            <person name="Mitreva M."/>
            <person name="Mardis E.R."/>
            <person name="Wilson R.K."/>
        </authorList>
    </citation>
    <scope>NUCLEOTIDE SEQUENCE [LARGE SCALE GENOMIC DNA]</scope>
    <source>
        <strain evidence="4 5">DSM 4568</strain>
    </source>
</reference>
<dbReference type="HOGENOM" id="CLU_083606_3_0_6"/>
<feature type="domain" description="BON" evidence="3">
    <location>
        <begin position="126"/>
        <end position="193"/>
    </location>
</feature>
<protein>
    <submittedName>
        <fullName evidence="4">Phospholipid-binding domain protein</fullName>
    </submittedName>
</protein>
<feature type="domain" description="BON" evidence="3">
    <location>
        <begin position="48"/>
        <end position="117"/>
    </location>
</feature>
<dbReference type="EMBL" id="ATDT01000003">
    <property type="protein sequence ID" value="EPF20498.1"/>
    <property type="molecule type" value="Genomic_DNA"/>
</dbReference>
<dbReference type="PROSITE" id="PS50914">
    <property type="entry name" value="BON"/>
    <property type="match status" value="2"/>
</dbReference>
<dbReference type="InterPro" id="IPR007055">
    <property type="entry name" value="BON_dom"/>
</dbReference>
<sequence>MNMKAFTPIAVLISALLLQGCVGAVVVGSAAVATKTATDPRTVGTQVDDGTLELRVNSALSKDEQIKKEARINVTAYQGKVLLAGQSPNPELASRAKQIALGVDGATEVYNEIRIMAPVGLGTASSDTWITTKVRSQLLTSDQVKSSNVKVTTENGEVFLLGLVTEREGKAAADIASRVSGVKHVTTAFTILK</sequence>
<dbReference type="PANTHER" id="PTHR34606:SF4">
    <property type="entry name" value="OUTER MEMBRANE LIPOPROTEIN DOLP"/>
    <property type="match status" value="1"/>
</dbReference>
<dbReference type="InterPro" id="IPR014004">
    <property type="entry name" value="Transpt-assoc_nodulatn_dom_bac"/>
</dbReference>
<feature type="signal peptide" evidence="2">
    <location>
        <begin position="1"/>
        <end position="24"/>
    </location>
</feature>
<dbReference type="AlphaFoldDB" id="S3J3R6"/>
<dbReference type="Proteomes" id="UP000014585">
    <property type="component" value="Unassembled WGS sequence"/>
</dbReference>
<dbReference type="STRING" id="566551.HMPREF0201_00225"/>
<proteinExistence type="predicted"/>
<dbReference type="NCBIfam" id="NF008247">
    <property type="entry name" value="PRK11023.1"/>
    <property type="match status" value="1"/>
</dbReference>
<name>S3J3R6_9ENTR</name>
<evidence type="ECO:0000256" key="1">
    <source>
        <dbReference type="ARBA" id="ARBA00022729"/>
    </source>
</evidence>
<dbReference type="InterPro" id="IPR051686">
    <property type="entry name" value="Lipoprotein_DolP"/>
</dbReference>
<dbReference type="PANTHER" id="PTHR34606">
    <property type="entry name" value="BON DOMAIN-CONTAINING PROTEIN"/>
    <property type="match status" value="1"/>
</dbReference>
<keyword evidence="1 2" id="KW-0732">Signal</keyword>
<dbReference type="Gene3D" id="3.30.1340.30">
    <property type="match status" value="1"/>
</dbReference>
<dbReference type="PROSITE" id="PS51257">
    <property type="entry name" value="PROKAR_LIPOPROTEIN"/>
    <property type="match status" value="1"/>
</dbReference>
<accession>S3J3R6</accession>
<gene>
    <name evidence="4" type="ORF">HMPREF0201_00225</name>
</gene>
<feature type="chain" id="PRO_5004522058" evidence="2">
    <location>
        <begin position="25"/>
        <end position="193"/>
    </location>
</feature>